<dbReference type="Pfam" id="PF02491">
    <property type="entry name" value="SHS2_FTSA"/>
    <property type="match status" value="1"/>
</dbReference>
<dbReference type="GO" id="GO:0032153">
    <property type="term" value="C:cell division site"/>
    <property type="evidence" value="ECO:0007669"/>
    <property type="project" value="UniProtKB-UniRule"/>
</dbReference>
<evidence type="ECO:0000259" key="8">
    <source>
        <dbReference type="SMART" id="SM00842"/>
    </source>
</evidence>
<dbReference type="InterPro" id="IPR020823">
    <property type="entry name" value="Cell_div_FtsA"/>
</dbReference>
<organism evidence="9 10">
    <name type="scientific">Nisaea acidiphila</name>
    <dbReference type="NCBI Taxonomy" id="1862145"/>
    <lineage>
        <taxon>Bacteria</taxon>
        <taxon>Pseudomonadati</taxon>
        <taxon>Pseudomonadota</taxon>
        <taxon>Alphaproteobacteria</taxon>
        <taxon>Rhodospirillales</taxon>
        <taxon>Thalassobaculaceae</taxon>
        <taxon>Nisaea</taxon>
    </lineage>
</organism>
<keyword evidence="4 6" id="KW-0472">Membrane</keyword>
<comment type="subunit">
    <text evidence="6">Self-interacts. Interacts with FtsZ.</text>
</comment>
<dbReference type="KEGG" id="naci:NUH88_16975"/>
<evidence type="ECO:0000313" key="9">
    <source>
        <dbReference type="EMBL" id="UUX49086.1"/>
    </source>
</evidence>
<dbReference type="SMART" id="SM00842">
    <property type="entry name" value="FtsA"/>
    <property type="match status" value="1"/>
</dbReference>
<evidence type="ECO:0000256" key="5">
    <source>
        <dbReference type="ARBA" id="ARBA00023306"/>
    </source>
</evidence>
<dbReference type="InterPro" id="IPR043129">
    <property type="entry name" value="ATPase_NBD"/>
</dbReference>
<dbReference type="PANTHER" id="PTHR32432">
    <property type="entry name" value="CELL DIVISION PROTEIN FTSA-RELATED"/>
    <property type="match status" value="1"/>
</dbReference>
<evidence type="ECO:0000256" key="6">
    <source>
        <dbReference type="HAMAP-Rule" id="MF_02033"/>
    </source>
</evidence>
<dbReference type="GO" id="GO:0043093">
    <property type="term" value="P:FtsZ-dependent cytokinesis"/>
    <property type="evidence" value="ECO:0007669"/>
    <property type="project" value="UniProtKB-UniRule"/>
</dbReference>
<dbReference type="PANTHER" id="PTHR32432:SF4">
    <property type="entry name" value="CELL DIVISION PROTEIN FTSA"/>
    <property type="match status" value="1"/>
</dbReference>
<keyword evidence="3 6" id="KW-0132">Cell division</keyword>
<comment type="subcellular location">
    <subcellularLocation>
        <location evidence="6">Cell membrane</location>
        <topology evidence="6">Peripheral membrane protein</topology>
        <orientation evidence="6">Cytoplasmic side</orientation>
    </subcellularLocation>
    <text evidence="6">Localizes to the Z ring in an FtsZ-dependent manner. Targeted to the membrane through a conserved C-terminal amphipathic helix.</text>
</comment>
<evidence type="ECO:0000256" key="1">
    <source>
        <dbReference type="ARBA" id="ARBA00007381"/>
    </source>
</evidence>
<sequence>MRKGLAKPRTGTVAILDIGSTKICCLIARLGEGGVRVAPGEGAQQLPGIRVTGIGHQVARGIRSGTVIDMAEAEECIRAAVHAAEKMADETIQRVFVNLSGGYPHSQTVGVEVAIGGQEVGDTDMRRILSQWQKLEVEADRQLIHSIPVGYSIDGSRGIRDPRGMCGDRLGASMHMVTAASSAVRNIASVIERCHLGVEAFVVSPYASGLACLVEDERDLGVTVIDMGGGTTTMAVFFDGSVIYTDCVPVGGAHITSDIARGLATPVHEAERLKTLYGSAIPSSLDEREVIDVPLVGEQDDTHPNHVPKSLLIRIIHPRLEETFELVRGRLEASGFDKVAGRRVVITGGASQMPGLRDLAQEILDKQVRLGRPIRVNGLADVASGPAFATSAGLLAYAADPALDASRLGHVANRETGGGLFGRVGSWLRENF</sequence>
<dbReference type="EMBL" id="CP102480">
    <property type="protein sequence ID" value="UUX49086.1"/>
    <property type="molecule type" value="Genomic_DNA"/>
</dbReference>
<evidence type="ECO:0000256" key="7">
    <source>
        <dbReference type="PIRNR" id="PIRNR003101"/>
    </source>
</evidence>
<feature type="domain" description="SHS2" evidence="8">
    <location>
        <begin position="13"/>
        <end position="212"/>
    </location>
</feature>
<dbReference type="InterPro" id="IPR050696">
    <property type="entry name" value="FtsA/MreB"/>
</dbReference>
<dbReference type="PROSITE" id="PS01036">
    <property type="entry name" value="HSP70_3"/>
    <property type="match status" value="1"/>
</dbReference>
<accession>A0A9J7APK1</accession>
<dbReference type="CDD" id="cd24048">
    <property type="entry name" value="ASKHA_NBD_FtsA"/>
    <property type="match status" value="1"/>
</dbReference>
<dbReference type="Proteomes" id="UP001060336">
    <property type="component" value="Chromosome"/>
</dbReference>
<dbReference type="NCBIfam" id="TIGR01174">
    <property type="entry name" value="ftsA"/>
    <property type="match status" value="1"/>
</dbReference>
<dbReference type="InterPro" id="IPR018181">
    <property type="entry name" value="Heat_shock_70_CS"/>
</dbReference>
<dbReference type="HAMAP" id="MF_02033">
    <property type="entry name" value="FtsA"/>
    <property type="match status" value="1"/>
</dbReference>
<name>A0A9J7APK1_9PROT</name>
<comment type="similarity">
    <text evidence="1">Belongs to the heat shock protein 70 family.</text>
</comment>
<dbReference type="AlphaFoldDB" id="A0A9J7APK1"/>
<keyword evidence="2 6" id="KW-1003">Cell membrane</keyword>
<dbReference type="RefSeq" id="WP_257767587.1">
    <property type="nucleotide sequence ID" value="NZ_CP102480.1"/>
</dbReference>
<evidence type="ECO:0000256" key="4">
    <source>
        <dbReference type="ARBA" id="ARBA00023136"/>
    </source>
</evidence>
<keyword evidence="10" id="KW-1185">Reference proteome</keyword>
<evidence type="ECO:0000313" key="10">
    <source>
        <dbReference type="Proteomes" id="UP001060336"/>
    </source>
</evidence>
<evidence type="ECO:0000256" key="2">
    <source>
        <dbReference type="ARBA" id="ARBA00022475"/>
    </source>
</evidence>
<reference evidence="9" key="1">
    <citation type="submission" date="2022-08" db="EMBL/GenBank/DDBJ databases">
        <title>Nisaea acidiphila sp. nov., isolated from a marine algal debris and emended description of the genus Nisaea Urios et al. 2008.</title>
        <authorList>
            <person name="Kwon K."/>
        </authorList>
    </citation>
    <scope>NUCLEOTIDE SEQUENCE</scope>
    <source>
        <strain evidence="9">MEBiC11861</strain>
    </source>
</reference>
<proteinExistence type="inferred from homology"/>
<dbReference type="PIRSF" id="PIRSF003101">
    <property type="entry name" value="FtsA"/>
    <property type="match status" value="1"/>
</dbReference>
<dbReference type="Gene3D" id="3.30.420.40">
    <property type="match status" value="1"/>
</dbReference>
<dbReference type="GO" id="GO:0009898">
    <property type="term" value="C:cytoplasmic side of plasma membrane"/>
    <property type="evidence" value="ECO:0007669"/>
    <property type="project" value="UniProtKB-UniRule"/>
</dbReference>
<gene>
    <name evidence="6 9" type="primary">ftsA</name>
    <name evidence="9" type="ORF">NUH88_16975</name>
</gene>
<dbReference type="InterPro" id="IPR003494">
    <property type="entry name" value="SHS2_FtsA"/>
</dbReference>
<dbReference type="SUPFAM" id="SSF53067">
    <property type="entry name" value="Actin-like ATPase domain"/>
    <property type="match status" value="2"/>
</dbReference>
<protein>
    <recommendedName>
        <fullName evidence="6 7">Cell division protein FtsA</fullName>
    </recommendedName>
</protein>
<comment type="function">
    <text evidence="6 7">Cell division protein that is involved in the assembly of the Z ring. May serve as a membrane anchor for the Z ring.</text>
</comment>
<evidence type="ECO:0000256" key="3">
    <source>
        <dbReference type="ARBA" id="ARBA00022618"/>
    </source>
</evidence>
<comment type="similarity">
    <text evidence="6 7">Belongs to the FtsA/MreB family.</text>
</comment>
<keyword evidence="5 6" id="KW-0131">Cell cycle</keyword>
<dbReference type="Pfam" id="PF14450">
    <property type="entry name" value="FtsA"/>
    <property type="match status" value="2"/>
</dbReference>